<accession>A0A183Q2G8</accession>
<evidence type="ECO:0000313" key="1">
    <source>
        <dbReference type="EMBL" id="VDP83395.1"/>
    </source>
</evidence>
<dbReference type="AlphaFoldDB" id="A0A183Q2G8"/>
<dbReference type="STRING" id="31246.A0A183Q2G8"/>
<protein>
    <submittedName>
        <fullName evidence="1">Uncharacterized protein</fullName>
    </submittedName>
</protein>
<dbReference type="Proteomes" id="UP000269396">
    <property type="component" value="Unassembled WGS sequence"/>
</dbReference>
<evidence type="ECO:0000313" key="2">
    <source>
        <dbReference type="Proteomes" id="UP000269396"/>
    </source>
</evidence>
<gene>
    <name evidence="1" type="ORF">SMTD_LOCUS20804</name>
</gene>
<name>A0A183Q2G8_9TREM</name>
<keyword evidence="2" id="KW-1185">Reference proteome</keyword>
<sequence length="128" mass="14035">MYLEQVISPPAVDDEYLLKTANDFHVDTVVNINLRCISPDKFFSTDSGELMSSKTSVMCSAEPDFPVSDVNNNADSAILPHESSISVKATTEFSANTKLISPVVASAESSIDIKCETESERWLFYSVC</sequence>
<dbReference type="EMBL" id="UZAL01045416">
    <property type="protein sequence ID" value="VDP83395.1"/>
    <property type="molecule type" value="Genomic_DNA"/>
</dbReference>
<reference evidence="1 2" key="1">
    <citation type="submission" date="2018-11" db="EMBL/GenBank/DDBJ databases">
        <authorList>
            <consortium name="Pathogen Informatics"/>
        </authorList>
    </citation>
    <scope>NUCLEOTIDE SEQUENCE [LARGE SCALE GENOMIC DNA]</scope>
    <source>
        <strain>Denwood</strain>
        <strain evidence="2">Zambia</strain>
    </source>
</reference>
<proteinExistence type="predicted"/>
<organism evidence="1 2">
    <name type="scientific">Schistosoma mattheei</name>
    <dbReference type="NCBI Taxonomy" id="31246"/>
    <lineage>
        <taxon>Eukaryota</taxon>
        <taxon>Metazoa</taxon>
        <taxon>Spiralia</taxon>
        <taxon>Lophotrochozoa</taxon>
        <taxon>Platyhelminthes</taxon>
        <taxon>Trematoda</taxon>
        <taxon>Digenea</taxon>
        <taxon>Strigeidida</taxon>
        <taxon>Schistosomatoidea</taxon>
        <taxon>Schistosomatidae</taxon>
        <taxon>Schistosoma</taxon>
    </lineage>
</organism>